<dbReference type="AlphaFoldDB" id="A0A8J3UKP8"/>
<dbReference type="EMBL" id="BOOQ01000026">
    <property type="protein sequence ID" value="GII47608.1"/>
    <property type="molecule type" value="Genomic_DNA"/>
</dbReference>
<sequence>MRWRLERKTGINVPAAVVDAGAPDFGGPASTTPSGLTSIPLASVLGLAMHESGGEKWLQHRENRWP</sequence>
<proteinExistence type="predicted"/>
<protein>
    <submittedName>
        <fullName evidence="1">Uncharacterized protein</fullName>
    </submittedName>
</protein>
<gene>
    <name evidence="1" type="ORF">Psi02_40320</name>
</gene>
<name>A0A8J3UKP8_9ACTN</name>
<comment type="caution">
    <text evidence="1">The sequence shown here is derived from an EMBL/GenBank/DDBJ whole genome shotgun (WGS) entry which is preliminary data.</text>
</comment>
<keyword evidence="2" id="KW-1185">Reference proteome</keyword>
<reference evidence="1" key="1">
    <citation type="submission" date="2021-01" db="EMBL/GenBank/DDBJ databases">
        <title>Whole genome shotgun sequence of Planotetraspora silvatica NBRC 100141.</title>
        <authorList>
            <person name="Komaki H."/>
            <person name="Tamura T."/>
        </authorList>
    </citation>
    <scope>NUCLEOTIDE SEQUENCE</scope>
    <source>
        <strain evidence="1">NBRC 100141</strain>
    </source>
</reference>
<evidence type="ECO:0000313" key="2">
    <source>
        <dbReference type="Proteomes" id="UP000644610"/>
    </source>
</evidence>
<evidence type="ECO:0000313" key="1">
    <source>
        <dbReference type="EMBL" id="GII47608.1"/>
    </source>
</evidence>
<organism evidence="1 2">
    <name type="scientific">Planotetraspora silvatica</name>
    <dbReference type="NCBI Taxonomy" id="234614"/>
    <lineage>
        <taxon>Bacteria</taxon>
        <taxon>Bacillati</taxon>
        <taxon>Actinomycetota</taxon>
        <taxon>Actinomycetes</taxon>
        <taxon>Streptosporangiales</taxon>
        <taxon>Streptosporangiaceae</taxon>
        <taxon>Planotetraspora</taxon>
    </lineage>
</organism>
<dbReference type="Proteomes" id="UP000644610">
    <property type="component" value="Unassembled WGS sequence"/>
</dbReference>
<accession>A0A8J3UKP8</accession>